<protein>
    <recommendedName>
        <fullName evidence="5">Tyrosine-protein phosphatase</fullName>
        <ecNumber evidence="5">3.1.3.48</ecNumber>
    </recommendedName>
</protein>
<dbReference type="RefSeq" id="WP_138194246.1">
    <property type="nucleotide sequence ID" value="NZ_VCIW01000006.1"/>
</dbReference>
<gene>
    <name evidence="6" type="ORF">FE782_11520</name>
</gene>
<dbReference type="InterPro" id="IPR016667">
    <property type="entry name" value="Caps_polysacc_synth_CpsB/CapC"/>
</dbReference>
<name>A0A5R9G6I0_9BACL</name>
<dbReference type="OrthoDB" id="9788539at2"/>
<keyword evidence="3 5" id="KW-0904">Protein phosphatase</keyword>
<evidence type="ECO:0000256" key="3">
    <source>
        <dbReference type="ARBA" id="ARBA00022912"/>
    </source>
</evidence>
<dbReference type="PANTHER" id="PTHR39181">
    <property type="entry name" value="TYROSINE-PROTEIN PHOSPHATASE YWQE"/>
    <property type="match status" value="1"/>
</dbReference>
<evidence type="ECO:0000313" key="6">
    <source>
        <dbReference type="EMBL" id="TLS52002.1"/>
    </source>
</evidence>
<keyword evidence="2 5" id="KW-0378">Hydrolase</keyword>
<dbReference type="GO" id="GO:0004725">
    <property type="term" value="F:protein tyrosine phosphatase activity"/>
    <property type="evidence" value="ECO:0007669"/>
    <property type="project" value="UniProtKB-UniRule"/>
</dbReference>
<dbReference type="Pfam" id="PF19567">
    <property type="entry name" value="CpsB_CapC"/>
    <property type="match status" value="1"/>
</dbReference>
<comment type="catalytic activity">
    <reaction evidence="4 5">
        <text>O-phospho-L-tyrosyl-[protein] + H2O = L-tyrosyl-[protein] + phosphate</text>
        <dbReference type="Rhea" id="RHEA:10684"/>
        <dbReference type="Rhea" id="RHEA-COMP:10136"/>
        <dbReference type="Rhea" id="RHEA-COMP:20101"/>
        <dbReference type="ChEBI" id="CHEBI:15377"/>
        <dbReference type="ChEBI" id="CHEBI:43474"/>
        <dbReference type="ChEBI" id="CHEBI:46858"/>
        <dbReference type="ChEBI" id="CHEBI:61978"/>
        <dbReference type="EC" id="3.1.3.48"/>
    </reaction>
</comment>
<dbReference type="EMBL" id="VCIW01000006">
    <property type="protein sequence ID" value="TLS52002.1"/>
    <property type="molecule type" value="Genomic_DNA"/>
</dbReference>
<accession>A0A5R9G6I0</accession>
<dbReference type="Proteomes" id="UP000309676">
    <property type="component" value="Unassembled WGS sequence"/>
</dbReference>
<keyword evidence="7" id="KW-1185">Reference proteome</keyword>
<dbReference type="InterPro" id="IPR016195">
    <property type="entry name" value="Pol/histidinol_Pase-like"/>
</dbReference>
<dbReference type="PANTHER" id="PTHR39181:SF1">
    <property type="entry name" value="TYROSINE-PROTEIN PHOSPHATASE YWQE"/>
    <property type="match status" value="1"/>
</dbReference>
<organism evidence="6 7">
    <name type="scientific">Paenibacillus antri</name>
    <dbReference type="NCBI Taxonomy" id="2582848"/>
    <lineage>
        <taxon>Bacteria</taxon>
        <taxon>Bacillati</taxon>
        <taxon>Bacillota</taxon>
        <taxon>Bacilli</taxon>
        <taxon>Bacillales</taxon>
        <taxon>Paenibacillaceae</taxon>
        <taxon>Paenibacillus</taxon>
    </lineage>
</organism>
<comment type="caution">
    <text evidence="6">The sequence shown here is derived from an EMBL/GenBank/DDBJ whole genome shotgun (WGS) entry which is preliminary data.</text>
</comment>
<dbReference type="EC" id="3.1.3.48" evidence="5"/>
<evidence type="ECO:0000256" key="1">
    <source>
        <dbReference type="ARBA" id="ARBA00005750"/>
    </source>
</evidence>
<comment type="similarity">
    <text evidence="1 5">Belongs to the metallo-dependent hydrolases superfamily. CpsB/CapC family.</text>
</comment>
<dbReference type="SUPFAM" id="SSF89550">
    <property type="entry name" value="PHP domain-like"/>
    <property type="match status" value="1"/>
</dbReference>
<dbReference type="AlphaFoldDB" id="A0A5R9G6I0"/>
<evidence type="ECO:0000313" key="7">
    <source>
        <dbReference type="Proteomes" id="UP000309676"/>
    </source>
</evidence>
<evidence type="ECO:0000256" key="2">
    <source>
        <dbReference type="ARBA" id="ARBA00022801"/>
    </source>
</evidence>
<evidence type="ECO:0000256" key="5">
    <source>
        <dbReference type="PIRNR" id="PIRNR016557"/>
    </source>
</evidence>
<reference evidence="6 7" key="1">
    <citation type="submission" date="2019-05" db="EMBL/GenBank/DDBJ databases">
        <authorList>
            <person name="Narsing Rao M.P."/>
            <person name="Li W.J."/>
        </authorList>
    </citation>
    <scope>NUCLEOTIDE SEQUENCE [LARGE SCALE GENOMIC DNA]</scope>
    <source>
        <strain evidence="6 7">SYSU_K30003</strain>
    </source>
</reference>
<proteinExistence type="inferred from homology"/>
<evidence type="ECO:0000256" key="4">
    <source>
        <dbReference type="ARBA" id="ARBA00051722"/>
    </source>
</evidence>
<sequence length="256" mass="28928">MIDIHSHILPGADDGSPSLEGSLEMARAAVSDGIQIIAATPHHKDGYFVNEKIAILKAVEQLNDALRQADIPLMVVPGQEVRHYESLIEDLYDGSRLLTINNSKYLLLEFPSGDVPSNIQDTLHELGILGITPIIAHPERNRAIASKPDLMEELIEWGALAQVTSQSLVGRFGPKVQRTAEELCRRNLVHLIATDAHNITTRPFLMREAMEWVMREQGDTYRQYYETNAKHVLSDLPIRRMGTVRTKKKSLFFWRK</sequence>
<dbReference type="GO" id="GO:0030145">
    <property type="term" value="F:manganese ion binding"/>
    <property type="evidence" value="ECO:0007669"/>
    <property type="project" value="UniProtKB-UniRule"/>
</dbReference>
<dbReference type="PIRSF" id="PIRSF016557">
    <property type="entry name" value="Caps_synth_CpsB"/>
    <property type="match status" value="1"/>
</dbReference>
<dbReference type="Gene3D" id="3.20.20.140">
    <property type="entry name" value="Metal-dependent hydrolases"/>
    <property type="match status" value="1"/>
</dbReference>